<keyword evidence="9" id="KW-0539">Nucleus</keyword>
<evidence type="ECO:0000256" key="9">
    <source>
        <dbReference type="ARBA" id="ARBA00023242"/>
    </source>
</evidence>
<dbReference type="Pfam" id="PF03919">
    <property type="entry name" value="mRNA_cap_C"/>
    <property type="match status" value="1"/>
</dbReference>
<feature type="domain" description="mRNA capping enzyme C-terminal" evidence="13">
    <location>
        <begin position="239"/>
        <end position="342"/>
    </location>
</feature>
<dbReference type="OrthoDB" id="200924at2759"/>
<dbReference type="InterPro" id="IPR051029">
    <property type="entry name" value="mRNA_Capping_Enz/RNA_Phosphat"/>
</dbReference>
<evidence type="ECO:0000256" key="6">
    <source>
        <dbReference type="ARBA" id="ARBA00022741"/>
    </source>
</evidence>
<dbReference type="GO" id="GO:0005524">
    <property type="term" value="F:ATP binding"/>
    <property type="evidence" value="ECO:0007669"/>
    <property type="project" value="InterPro"/>
</dbReference>
<reference evidence="14 15" key="1">
    <citation type="submission" date="2006-10" db="EMBL/GenBank/DDBJ databases">
        <title>The Genome Sequence of Batrachochytrium dendrobatidis JEL423.</title>
        <authorList>
            <consortium name="The Broad Institute Genome Sequencing Platform"/>
            <person name="Birren B."/>
            <person name="Lander E."/>
            <person name="Galagan J."/>
            <person name="Cuomo C."/>
            <person name="Devon K."/>
            <person name="Jaffe D."/>
            <person name="Butler J."/>
            <person name="Alvarez P."/>
            <person name="Gnerre S."/>
            <person name="Grabherr M."/>
            <person name="Kleber M."/>
            <person name="Mauceli E."/>
            <person name="Brockman W."/>
            <person name="Young S."/>
            <person name="LaButti K."/>
            <person name="Sykes S."/>
            <person name="DeCaprio D."/>
            <person name="Crawford M."/>
            <person name="Koehrsen M."/>
            <person name="Engels R."/>
            <person name="Montgomery P."/>
            <person name="Pearson M."/>
            <person name="Howarth C."/>
            <person name="Larson L."/>
            <person name="White J."/>
            <person name="O'Leary S."/>
            <person name="Kodira C."/>
            <person name="Zeng Q."/>
            <person name="Yandava C."/>
            <person name="Alvarado L."/>
            <person name="Longcore J."/>
            <person name="James T."/>
        </authorList>
    </citation>
    <scope>NUCLEOTIDE SEQUENCE [LARGE SCALE GENOMIC DNA]</scope>
    <source>
        <strain evidence="14 15">JEL423</strain>
    </source>
</reference>
<evidence type="ECO:0000256" key="4">
    <source>
        <dbReference type="ARBA" id="ARBA00022679"/>
    </source>
</evidence>
<keyword evidence="8" id="KW-0342">GTP-binding</keyword>
<evidence type="ECO:0000259" key="12">
    <source>
        <dbReference type="Pfam" id="PF01331"/>
    </source>
</evidence>
<dbReference type="STRING" id="403673.A0A177WR70"/>
<dbReference type="InterPro" id="IPR001339">
    <property type="entry name" value="mRNA_cap_enzyme_adenylation"/>
</dbReference>
<dbReference type="EC" id="2.7.7.50" evidence="2"/>
<accession>A0A177WR70</accession>
<dbReference type="AlphaFoldDB" id="A0A177WR70"/>
<dbReference type="VEuPathDB" id="FungiDB:BDEG_26057"/>
<dbReference type="EMBL" id="DS022308">
    <property type="protein sequence ID" value="OAJ42618.1"/>
    <property type="molecule type" value="Genomic_DNA"/>
</dbReference>
<keyword evidence="7" id="KW-0506">mRNA capping</keyword>
<dbReference type="PANTHER" id="PTHR10367:SF17">
    <property type="entry name" value="MRNA-CAPPING ENZYME"/>
    <property type="match status" value="1"/>
</dbReference>
<comment type="catalytic activity">
    <reaction evidence="10">
        <text>a 5'-end diphospho-ribonucleoside in mRNA + GTP + H(+) = a 5'-end (5'-triphosphoguanosine)-ribonucleoside in mRNA + diphosphate</text>
        <dbReference type="Rhea" id="RHEA:67012"/>
        <dbReference type="Rhea" id="RHEA-COMP:17165"/>
        <dbReference type="Rhea" id="RHEA-COMP:17166"/>
        <dbReference type="ChEBI" id="CHEBI:15378"/>
        <dbReference type="ChEBI" id="CHEBI:33019"/>
        <dbReference type="ChEBI" id="CHEBI:37565"/>
        <dbReference type="ChEBI" id="CHEBI:167616"/>
        <dbReference type="ChEBI" id="CHEBI:167617"/>
        <dbReference type="EC" id="2.7.7.50"/>
    </reaction>
    <physiologicalReaction direction="left-to-right" evidence="10">
        <dbReference type="Rhea" id="RHEA:67013"/>
    </physiologicalReaction>
</comment>
<name>A0A177WR70_BATDL</name>
<dbReference type="CDD" id="cd07895">
    <property type="entry name" value="Adenylation_mRNA_capping"/>
    <property type="match status" value="1"/>
</dbReference>
<proteinExistence type="predicted"/>
<evidence type="ECO:0000256" key="3">
    <source>
        <dbReference type="ARBA" id="ARBA00022664"/>
    </source>
</evidence>
<keyword evidence="4" id="KW-0808">Transferase</keyword>
<evidence type="ECO:0000256" key="8">
    <source>
        <dbReference type="ARBA" id="ARBA00023134"/>
    </source>
</evidence>
<evidence type="ECO:0000259" key="13">
    <source>
        <dbReference type="Pfam" id="PF03919"/>
    </source>
</evidence>
<dbReference type="Gene3D" id="2.40.50.140">
    <property type="entry name" value="Nucleic acid-binding proteins"/>
    <property type="match status" value="1"/>
</dbReference>
<evidence type="ECO:0000256" key="5">
    <source>
        <dbReference type="ARBA" id="ARBA00022695"/>
    </source>
</evidence>
<gene>
    <name evidence="14" type="ORF">BDEG_26057</name>
</gene>
<dbReference type="SUPFAM" id="SSF56091">
    <property type="entry name" value="DNA ligase/mRNA capping enzyme, catalytic domain"/>
    <property type="match status" value="1"/>
</dbReference>
<dbReference type="Proteomes" id="UP000077115">
    <property type="component" value="Unassembled WGS sequence"/>
</dbReference>
<dbReference type="SUPFAM" id="SSF50249">
    <property type="entry name" value="Nucleic acid-binding proteins"/>
    <property type="match status" value="1"/>
</dbReference>
<dbReference type="GO" id="GO:0005634">
    <property type="term" value="C:nucleus"/>
    <property type="evidence" value="ECO:0007669"/>
    <property type="project" value="UniProtKB-SubCell"/>
</dbReference>
<evidence type="ECO:0000313" key="14">
    <source>
        <dbReference type="EMBL" id="OAJ42618.1"/>
    </source>
</evidence>
<evidence type="ECO:0000313" key="15">
    <source>
        <dbReference type="Proteomes" id="UP000077115"/>
    </source>
</evidence>
<dbReference type="InterPro" id="IPR012340">
    <property type="entry name" value="NA-bd_OB-fold"/>
</dbReference>
<organism evidence="14 15">
    <name type="scientific">Batrachochytrium dendrobatidis (strain JEL423)</name>
    <dbReference type="NCBI Taxonomy" id="403673"/>
    <lineage>
        <taxon>Eukaryota</taxon>
        <taxon>Fungi</taxon>
        <taxon>Fungi incertae sedis</taxon>
        <taxon>Chytridiomycota</taxon>
        <taxon>Chytridiomycota incertae sedis</taxon>
        <taxon>Chytridiomycetes</taxon>
        <taxon>Rhizophydiales</taxon>
        <taxon>Rhizophydiales incertae sedis</taxon>
        <taxon>Batrachochytrium</taxon>
    </lineage>
</organism>
<keyword evidence="3" id="KW-0507">mRNA processing</keyword>
<dbReference type="GO" id="GO:0005525">
    <property type="term" value="F:GTP binding"/>
    <property type="evidence" value="ECO:0007669"/>
    <property type="project" value="UniProtKB-KW"/>
</dbReference>
<reference evidence="14 15" key="2">
    <citation type="submission" date="2016-05" db="EMBL/GenBank/DDBJ databases">
        <title>Lineage-specific infection strategies underlie the spectrum of fungal disease in amphibians.</title>
        <authorList>
            <person name="Cuomo C.A."/>
            <person name="Farrer R.A."/>
            <person name="James T."/>
            <person name="Longcore J."/>
            <person name="Birren B."/>
        </authorList>
    </citation>
    <scope>NUCLEOTIDE SEQUENCE [LARGE SCALE GENOMIC DNA]</scope>
    <source>
        <strain evidence="14 15">JEL423</strain>
    </source>
</reference>
<dbReference type="GO" id="GO:0004484">
    <property type="term" value="F:mRNA guanylyltransferase activity"/>
    <property type="evidence" value="ECO:0007669"/>
    <property type="project" value="UniProtKB-EC"/>
</dbReference>
<evidence type="ECO:0000256" key="2">
    <source>
        <dbReference type="ARBA" id="ARBA00012475"/>
    </source>
</evidence>
<dbReference type="FunFam" id="2.40.50.140:FF:000542">
    <property type="entry name" value="mRNA-capping enzyme subunit alpha"/>
    <property type="match status" value="1"/>
</dbReference>
<keyword evidence="5" id="KW-0548">Nucleotidyltransferase</keyword>
<evidence type="ECO:0000256" key="1">
    <source>
        <dbReference type="ARBA" id="ARBA00004123"/>
    </source>
</evidence>
<comment type="function">
    <text evidence="11">Second step of mRNA capping. Transfer of the GMP moiety of GTP to the 5'-end of RNA via an enzyme-GMP covalent reaction intermediate.</text>
</comment>
<keyword evidence="6" id="KW-0547">Nucleotide-binding</keyword>
<evidence type="ECO:0000256" key="10">
    <source>
        <dbReference type="ARBA" id="ARBA00044624"/>
    </source>
</evidence>
<comment type="subcellular location">
    <subcellularLocation>
        <location evidence="1">Nucleus</location>
    </subcellularLocation>
</comment>
<dbReference type="Gene3D" id="3.30.470.30">
    <property type="entry name" value="DNA ligase/mRNA capping enzyme"/>
    <property type="match status" value="1"/>
</dbReference>
<protein>
    <recommendedName>
        <fullName evidence="2">mRNA guanylyltransferase</fullName>
        <ecNumber evidence="2">2.7.7.50</ecNumber>
    </recommendedName>
</protein>
<dbReference type="InterPro" id="IPR013846">
    <property type="entry name" value="mRNA_cap_enzyme_C"/>
</dbReference>
<evidence type="ECO:0000256" key="11">
    <source>
        <dbReference type="ARBA" id="ARBA00053845"/>
    </source>
</evidence>
<dbReference type="PANTHER" id="PTHR10367">
    <property type="entry name" value="MRNA-CAPPING ENZYME"/>
    <property type="match status" value="1"/>
</dbReference>
<dbReference type="Pfam" id="PF01331">
    <property type="entry name" value="mRNA_cap_enzyme"/>
    <property type="match status" value="1"/>
</dbReference>
<sequence length="363" mass="42753">MLPQIPGRRIDNTRHLRNLRERVSMLMQTNASISRFPGAQPISFSSRHIEEELMVEDYFVSEKADGVRCMMFTTTLQDGQVESYLIDRKNEYYLLEFGMWRKGFNDMHFDTVLDGELVFETKKDRSGQESRELWFLLFDAMVVDGKNLCDRPYTKRLGYLREFVLIPHLEYLKRNPNQKHNYPFEIVQKHLELSYKVQKVFDMMSKCHHKTDGVIYTSSIAPYVSGTCSKMLKWKPSEENTVDFKILDMKLDGSYPLFRIGILENRNQYSDFGIITLSEETSKEWAKNPPVGRIIECRYDPNWPLNWRFSRFRDDKDSANHISTYNSIMISINDNVQKDDLIKASNAIEATWKQRTIGNEVRI</sequence>
<evidence type="ECO:0000256" key="7">
    <source>
        <dbReference type="ARBA" id="ARBA00023042"/>
    </source>
</evidence>
<dbReference type="GO" id="GO:0006370">
    <property type="term" value="P:7-methylguanosine mRNA capping"/>
    <property type="evidence" value="ECO:0007669"/>
    <property type="project" value="UniProtKB-KW"/>
</dbReference>
<feature type="domain" description="mRNA capping enzyme adenylation" evidence="12">
    <location>
        <begin position="40"/>
        <end position="235"/>
    </location>
</feature>